<evidence type="ECO:0008006" key="3">
    <source>
        <dbReference type="Google" id="ProtNLM"/>
    </source>
</evidence>
<dbReference type="Proteomes" id="UP000829196">
    <property type="component" value="Unassembled WGS sequence"/>
</dbReference>
<name>A0A8T3A267_DENNO</name>
<evidence type="ECO:0000313" key="2">
    <source>
        <dbReference type="Proteomes" id="UP000829196"/>
    </source>
</evidence>
<dbReference type="AlphaFoldDB" id="A0A8T3A267"/>
<gene>
    <name evidence="1" type="ORF">KFK09_027989</name>
</gene>
<evidence type="ECO:0000313" key="1">
    <source>
        <dbReference type="EMBL" id="KAI0488162.1"/>
    </source>
</evidence>
<dbReference type="PANTHER" id="PTHR46922:SF4">
    <property type="entry name" value="DHHA1 DOMAIN PROTEIN"/>
    <property type="match status" value="1"/>
</dbReference>
<dbReference type="InterPro" id="IPR038763">
    <property type="entry name" value="DHH_sf"/>
</dbReference>
<dbReference type="SUPFAM" id="SSF64182">
    <property type="entry name" value="DHH phosphoesterases"/>
    <property type="match status" value="1"/>
</dbReference>
<dbReference type="EMBL" id="JAGYWB010000019">
    <property type="protein sequence ID" value="KAI0488162.1"/>
    <property type="molecule type" value="Genomic_DNA"/>
</dbReference>
<sequence>MNSLKKAAVLYHYPCPDGAFAALAAHLYFSAASLPVAFFPNPVYDPIRVESLPLDELSDIYLLDFIGASGFVAEVSSKVDSVTILDHHKTALETISGNVYALRNVSNVIDVDRSGATIAYDYFNEKLIKRGISFGNHGGVCNGKFLSENKVEKVQRLFKFIEDGDLWRWELPHSKAFSSGLADMKIEYNVNVNSSLFDQLMGLDPELVISHGKETLARKQKLIDSALDQSYEIALGCGLFGHCLAVDADFISELRSELGHQLANKSRNLNLRSIGAVVYKVPEIKNDQLLKISLRSIELEDTTAISKEYGGGGHRNASSFILSAHEFSKWKV</sequence>
<protein>
    <recommendedName>
        <fullName evidence="3">Phosphoesterase</fullName>
    </recommendedName>
</protein>
<dbReference type="OrthoDB" id="443832at2759"/>
<dbReference type="PANTHER" id="PTHR46922">
    <property type="entry name" value="DHHA1 DOMAIN PROTEIN"/>
    <property type="match status" value="1"/>
</dbReference>
<reference evidence="1" key="1">
    <citation type="journal article" date="2022" name="Front. Genet.">
        <title>Chromosome-Scale Assembly of the Dendrobium nobile Genome Provides Insights Into the Molecular Mechanism of the Biosynthesis of the Medicinal Active Ingredient of Dendrobium.</title>
        <authorList>
            <person name="Xu Q."/>
            <person name="Niu S.-C."/>
            <person name="Li K.-L."/>
            <person name="Zheng P.-J."/>
            <person name="Zhang X.-J."/>
            <person name="Jia Y."/>
            <person name="Liu Y."/>
            <person name="Niu Y.-X."/>
            <person name="Yu L.-H."/>
            <person name="Chen D.-F."/>
            <person name="Zhang G.-Q."/>
        </authorList>
    </citation>
    <scope>NUCLEOTIDE SEQUENCE</scope>
    <source>
        <tissue evidence="1">Leaf</tissue>
    </source>
</reference>
<organism evidence="1 2">
    <name type="scientific">Dendrobium nobile</name>
    <name type="common">Orchid</name>
    <dbReference type="NCBI Taxonomy" id="94219"/>
    <lineage>
        <taxon>Eukaryota</taxon>
        <taxon>Viridiplantae</taxon>
        <taxon>Streptophyta</taxon>
        <taxon>Embryophyta</taxon>
        <taxon>Tracheophyta</taxon>
        <taxon>Spermatophyta</taxon>
        <taxon>Magnoliopsida</taxon>
        <taxon>Liliopsida</taxon>
        <taxon>Asparagales</taxon>
        <taxon>Orchidaceae</taxon>
        <taxon>Epidendroideae</taxon>
        <taxon>Malaxideae</taxon>
        <taxon>Dendrobiinae</taxon>
        <taxon>Dendrobium</taxon>
    </lineage>
</organism>
<proteinExistence type="predicted"/>
<accession>A0A8T3A267</accession>
<comment type="caution">
    <text evidence="1">The sequence shown here is derived from an EMBL/GenBank/DDBJ whole genome shotgun (WGS) entry which is preliminary data.</text>
</comment>
<dbReference type="Gene3D" id="3.10.310.30">
    <property type="match status" value="1"/>
</dbReference>
<keyword evidence="2" id="KW-1185">Reference proteome</keyword>